<accession>A0A9D4ZE74</accession>
<keyword evidence="2" id="KW-1185">Reference proteome</keyword>
<sequence length="257" mass="28120">MSMWEGGSGCEDMVQVESLFDDGGDDIGFLDSLLPEEGDYVLLSSPFDTSMLEDVTYDFLDHLLDEGVPLELATGVPREFLAYTDAANVFKGFIYLFAGMYAFQCLLKVSALDHDGVTSVSQALEHGLAYVGPKTGSCAFNTIERNPIVCTHVYGRVYDAAFGAKLMYVMPTSYVRVPGGSWSSSLEGGSFPFDPGGILVRVSSYEGNRGSDLKANYNVYMSFQTYCTGFLAACVHSSLVKLELRMNAQIEGWFMLN</sequence>
<dbReference type="Proteomes" id="UP000886520">
    <property type="component" value="Chromosome 12"/>
</dbReference>
<gene>
    <name evidence="1" type="ORF">GOP47_0012160</name>
</gene>
<protein>
    <submittedName>
        <fullName evidence="1">Uncharacterized protein</fullName>
    </submittedName>
</protein>
<name>A0A9D4ZE74_ADICA</name>
<reference evidence="1" key="1">
    <citation type="submission" date="2021-01" db="EMBL/GenBank/DDBJ databases">
        <title>Adiantum capillus-veneris genome.</title>
        <authorList>
            <person name="Fang Y."/>
            <person name="Liao Q."/>
        </authorList>
    </citation>
    <scope>NUCLEOTIDE SEQUENCE</scope>
    <source>
        <strain evidence="1">H3</strain>
        <tissue evidence="1">Leaf</tissue>
    </source>
</reference>
<evidence type="ECO:0000313" key="1">
    <source>
        <dbReference type="EMBL" id="KAI5072054.1"/>
    </source>
</evidence>
<proteinExistence type="predicted"/>
<organism evidence="1 2">
    <name type="scientific">Adiantum capillus-veneris</name>
    <name type="common">Maidenhair fern</name>
    <dbReference type="NCBI Taxonomy" id="13818"/>
    <lineage>
        <taxon>Eukaryota</taxon>
        <taxon>Viridiplantae</taxon>
        <taxon>Streptophyta</taxon>
        <taxon>Embryophyta</taxon>
        <taxon>Tracheophyta</taxon>
        <taxon>Polypodiopsida</taxon>
        <taxon>Polypodiidae</taxon>
        <taxon>Polypodiales</taxon>
        <taxon>Pteridineae</taxon>
        <taxon>Pteridaceae</taxon>
        <taxon>Vittarioideae</taxon>
        <taxon>Adiantum</taxon>
    </lineage>
</organism>
<evidence type="ECO:0000313" key="2">
    <source>
        <dbReference type="Proteomes" id="UP000886520"/>
    </source>
</evidence>
<dbReference type="EMBL" id="JABFUD020000012">
    <property type="protein sequence ID" value="KAI5072054.1"/>
    <property type="molecule type" value="Genomic_DNA"/>
</dbReference>
<dbReference type="AlphaFoldDB" id="A0A9D4ZE74"/>
<comment type="caution">
    <text evidence="1">The sequence shown here is derived from an EMBL/GenBank/DDBJ whole genome shotgun (WGS) entry which is preliminary data.</text>
</comment>